<dbReference type="Proteomes" id="UP000095284">
    <property type="component" value="Unplaced"/>
</dbReference>
<evidence type="ECO:0000313" key="5">
    <source>
        <dbReference type="Proteomes" id="UP000659654"/>
    </source>
</evidence>
<feature type="region of interest" description="Disordered" evidence="1">
    <location>
        <begin position="145"/>
        <end position="206"/>
    </location>
</feature>
<evidence type="ECO:0000313" key="6">
    <source>
        <dbReference type="WBParaSite" id="BXY_0879800.1"/>
    </source>
</evidence>
<name>A0A1I7S709_BURXY</name>
<keyword evidence="5" id="KW-1185">Reference proteome</keyword>
<evidence type="ECO:0000313" key="4">
    <source>
        <dbReference type="Proteomes" id="UP000095284"/>
    </source>
</evidence>
<dbReference type="WBParaSite" id="BXY_0879800.1">
    <property type="protein sequence ID" value="BXY_0879800.1"/>
    <property type="gene ID" value="BXY_0879800"/>
</dbReference>
<feature type="compositionally biased region" description="Polar residues" evidence="1">
    <location>
        <begin position="85"/>
        <end position="101"/>
    </location>
</feature>
<reference evidence="6" key="1">
    <citation type="submission" date="2016-11" db="UniProtKB">
        <authorList>
            <consortium name="WormBaseParasite"/>
        </authorList>
    </citation>
    <scope>IDENTIFICATION</scope>
</reference>
<dbReference type="EMBL" id="CAJFCV020000001">
    <property type="protein sequence ID" value="CAG9079459.1"/>
    <property type="molecule type" value="Genomic_DNA"/>
</dbReference>
<dbReference type="Proteomes" id="UP000582659">
    <property type="component" value="Unassembled WGS sequence"/>
</dbReference>
<protein>
    <submittedName>
        <fullName evidence="2">(pine wood nematode) hypothetical protein</fullName>
    </submittedName>
</protein>
<gene>
    <name evidence="2" type="ORF">BXYJ_LOCUS141</name>
</gene>
<feature type="region of interest" description="Disordered" evidence="1">
    <location>
        <begin position="1"/>
        <end position="118"/>
    </location>
</feature>
<evidence type="ECO:0000313" key="2">
    <source>
        <dbReference type="EMBL" id="CAD5207870.1"/>
    </source>
</evidence>
<dbReference type="EMBL" id="CAJFDI010000001">
    <property type="protein sequence ID" value="CAD5207870.1"/>
    <property type="molecule type" value="Genomic_DNA"/>
</dbReference>
<reference evidence="3" key="2">
    <citation type="submission" date="2020-08" db="EMBL/GenBank/DDBJ databases">
        <authorList>
            <person name="Kikuchi T."/>
        </authorList>
    </citation>
    <scope>NUCLEOTIDE SEQUENCE</scope>
    <source>
        <strain evidence="2">Ka4C1</strain>
    </source>
</reference>
<dbReference type="OrthoDB" id="5852696at2759"/>
<accession>A0A1I7S709</accession>
<organism evidence="4 6">
    <name type="scientific">Bursaphelenchus xylophilus</name>
    <name type="common">Pinewood nematode worm</name>
    <name type="synonym">Aphelenchoides xylophilus</name>
    <dbReference type="NCBI Taxonomy" id="6326"/>
    <lineage>
        <taxon>Eukaryota</taxon>
        <taxon>Metazoa</taxon>
        <taxon>Ecdysozoa</taxon>
        <taxon>Nematoda</taxon>
        <taxon>Chromadorea</taxon>
        <taxon>Rhabditida</taxon>
        <taxon>Tylenchina</taxon>
        <taxon>Tylenchomorpha</taxon>
        <taxon>Aphelenchoidea</taxon>
        <taxon>Aphelenchoididae</taxon>
        <taxon>Bursaphelenchus</taxon>
    </lineage>
</organism>
<sequence>MYKVFKSYSKKSERKQNETGKPPIHHSESSFYQTNGGGGIVHRSSSAQRLEGGPFITSPPPSVRNGVHGSQSTLRRTASKDRSDYQQGTYSSEYRSQQNGHQSRHQAHHGSTSSLKNGGSRFYDSALSYGAEGHAGALAERRGSCGGAHSLQRHTQTRSSHRQGFSESSSYETNEHFERKVERVKRTRGERSRSRSKAANGSSEYESRERMAIKVILEALWLFFVI</sequence>
<evidence type="ECO:0000313" key="3">
    <source>
        <dbReference type="EMBL" id="CAG9079459.1"/>
    </source>
</evidence>
<feature type="compositionally biased region" description="Basic residues" evidence="1">
    <location>
        <begin position="151"/>
        <end position="161"/>
    </location>
</feature>
<dbReference type="Proteomes" id="UP000659654">
    <property type="component" value="Unassembled WGS sequence"/>
</dbReference>
<evidence type="ECO:0000256" key="1">
    <source>
        <dbReference type="SAM" id="MobiDB-lite"/>
    </source>
</evidence>
<feature type="compositionally biased region" description="Polar residues" evidence="1">
    <location>
        <begin position="162"/>
        <end position="172"/>
    </location>
</feature>
<dbReference type="AlphaFoldDB" id="A0A1I7S709"/>
<proteinExistence type="predicted"/>